<evidence type="ECO:0000313" key="5">
    <source>
        <dbReference type="EMBL" id="MBC2607738.1"/>
    </source>
</evidence>
<evidence type="ECO:0000256" key="4">
    <source>
        <dbReference type="SAM" id="Phobius"/>
    </source>
</evidence>
<dbReference type="PANTHER" id="PTHR44186:SF1">
    <property type="entry name" value="BARDET-BIEDL SYNDROME 4 PROTEIN"/>
    <property type="match status" value="1"/>
</dbReference>
<feature type="repeat" description="TPR" evidence="3">
    <location>
        <begin position="46"/>
        <end position="79"/>
    </location>
</feature>
<gene>
    <name evidence="5" type="ORF">H5P27_16920</name>
</gene>
<keyword evidence="1" id="KW-0677">Repeat</keyword>
<feature type="repeat" description="TPR" evidence="3">
    <location>
        <begin position="80"/>
        <end position="113"/>
    </location>
</feature>
<proteinExistence type="predicted"/>
<dbReference type="InterPro" id="IPR011990">
    <property type="entry name" value="TPR-like_helical_dom_sf"/>
</dbReference>
<accession>A0A7X1BB15</accession>
<dbReference type="Pfam" id="PF07719">
    <property type="entry name" value="TPR_2"/>
    <property type="match status" value="1"/>
</dbReference>
<evidence type="ECO:0000256" key="3">
    <source>
        <dbReference type="PROSITE-ProRule" id="PRU00339"/>
    </source>
</evidence>
<evidence type="ECO:0000313" key="6">
    <source>
        <dbReference type="Proteomes" id="UP000526501"/>
    </source>
</evidence>
<dbReference type="PANTHER" id="PTHR44186">
    <property type="match status" value="1"/>
</dbReference>
<dbReference type="PROSITE" id="PS50005">
    <property type="entry name" value="TPR"/>
    <property type="match status" value="3"/>
</dbReference>
<keyword evidence="4" id="KW-0472">Membrane</keyword>
<dbReference type="Proteomes" id="UP000526501">
    <property type="component" value="Unassembled WGS sequence"/>
</dbReference>
<keyword evidence="4" id="KW-1133">Transmembrane helix</keyword>
<reference evidence="5 6" key="1">
    <citation type="submission" date="2020-07" db="EMBL/GenBank/DDBJ databases">
        <authorList>
            <person name="Feng X."/>
        </authorList>
    </citation>
    <scope>NUCLEOTIDE SEQUENCE [LARGE SCALE GENOMIC DNA]</scope>
    <source>
        <strain evidence="5 6">JCM23202</strain>
    </source>
</reference>
<feature type="transmembrane region" description="Helical" evidence="4">
    <location>
        <begin position="20"/>
        <end position="38"/>
    </location>
</feature>
<organism evidence="5 6">
    <name type="scientific">Pelagicoccus albus</name>
    <dbReference type="NCBI Taxonomy" id="415222"/>
    <lineage>
        <taxon>Bacteria</taxon>
        <taxon>Pseudomonadati</taxon>
        <taxon>Verrucomicrobiota</taxon>
        <taxon>Opitutia</taxon>
        <taxon>Puniceicoccales</taxon>
        <taxon>Pelagicoccaceae</taxon>
        <taxon>Pelagicoccus</taxon>
    </lineage>
</organism>
<dbReference type="AlphaFoldDB" id="A0A7X1BB15"/>
<dbReference type="RefSeq" id="WP_185661605.1">
    <property type="nucleotide sequence ID" value="NZ_CAWPOO010000013.1"/>
</dbReference>
<protein>
    <submittedName>
        <fullName evidence="5">Tetratricopeptide repeat protein</fullName>
    </submittedName>
</protein>
<evidence type="ECO:0000256" key="2">
    <source>
        <dbReference type="ARBA" id="ARBA00022803"/>
    </source>
</evidence>
<dbReference type="EMBL" id="JACHVC010000013">
    <property type="protein sequence ID" value="MBC2607738.1"/>
    <property type="molecule type" value="Genomic_DNA"/>
</dbReference>
<feature type="repeat" description="TPR" evidence="3">
    <location>
        <begin position="114"/>
        <end position="147"/>
    </location>
</feature>
<evidence type="ECO:0000256" key="1">
    <source>
        <dbReference type="ARBA" id="ARBA00022737"/>
    </source>
</evidence>
<dbReference type="InterPro" id="IPR019734">
    <property type="entry name" value="TPR_rpt"/>
</dbReference>
<keyword evidence="6" id="KW-1185">Reference proteome</keyword>
<dbReference type="SMART" id="SM00028">
    <property type="entry name" value="TPR"/>
    <property type="match status" value="3"/>
</dbReference>
<keyword evidence="2 3" id="KW-0802">TPR repeat</keyword>
<keyword evidence="4" id="KW-0812">Transmembrane</keyword>
<name>A0A7X1BB15_9BACT</name>
<comment type="caution">
    <text evidence="5">The sequence shown here is derived from an EMBL/GenBank/DDBJ whole genome shotgun (WGS) entry which is preliminary data.</text>
</comment>
<dbReference type="SUPFAM" id="SSF48452">
    <property type="entry name" value="TPR-like"/>
    <property type="match status" value="1"/>
</dbReference>
<dbReference type="InterPro" id="IPR013105">
    <property type="entry name" value="TPR_2"/>
</dbReference>
<dbReference type="Gene3D" id="1.25.40.10">
    <property type="entry name" value="Tetratricopeptide repeat domain"/>
    <property type="match status" value="1"/>
</dbReference>
<sequence>MRVSRLLGLRKDRLSSFFRIFIRLSVVISGLCIVIYFSPLKPRIQVRYYEIQGQVAYKMGNLGLAEEQYKKALEIEPQSKTSLLGLGQIARHRRQYELAIERYQRASLVEPNNGYTRAKLGVILMIKGHYRMATREFMKAYDLLPEDPVINANLAVGYHYLGKFELRDLHYSRAKEFGYRQLNELDSTFRE</sequence>